<comment type="caution">
    <text evidence="8">The sequence shown here is derived from an EMBL/GenBank/DDBJ whole genome shotgun (WGS) entry which is preliminary data.</text>
</comment>
<feature type="transmembrane region" description="Helical" evidence="6">
    <location>
        <begin position="239"/>
        <end position="262"/>
    </location>
</feature>
<dbReference type="InterPro" id="IPR018076">
    <property type="entry name" value="T2SS_GspF_dom"/>
</dbReference>
<evidence type="ECO:0000256" key="3">
    <source>
        <dbReference type="ARBA" id="ARBA00022692"/>
    </source>
</evidence>
<sequence>MCLLGGCAWWLARRDEARQRQCRLYPDAAVVPAGRLRRAFRWARRRLPVEMLLVPLGGAVAWATASPVPMLIGAAAVWPVLRWRRRRREQLLFERRRAAVVELCAALAGELRTGATPHQAVEMAVEGLPHGDALDLTGLLAAVRFGGSVDAALVLLSGLPGAEGAAGAAACWQVTSASGAGLADGLDRVAEGLRAERALRESVRAELAGPRSTAVLLALLPLFGVVLGAALGADPVRVLLHTGPGLFCLTLGAALEAAGLLWTARIAHGAEFAA</sequence>
<comment type="subcellular location">
    <subcellularLocation>
        <location evidence="1">Cell membrane</location>
        <topology evidence="1">Multi-pass membrane protein</topology>
    </subcellularLocation>
</comment>
<evidence type="ECO:0000256" key="5">
    <source>
        <dbReference type="ARBA" id="ARBA00023136"/>
    </source>
</evidence>
<dbReference type="PANTHER" id="PTHR35007:SF4">
    <property type="entry name" value="CONSERVED TRANSMEMBRANE PROTEIN-RELATED"/>
    <property type="match status" value="1"/>
</dbReference>
<feature type="transmembrane region" description="Helical" evidence="6">
    <location>
        <begin position="214"/>
        <end position="233"/>
    </location>
</feature>
<dbReference type="GO" id="GO:0005886">
    <property type="term" value="C:plasma membrane"/>
    <property type="evidence" value="ECO:0007669"/>
    <property type="project" value="UniProtKB-SubCell"/>
</dbReference>
<dbReference type="PANTHER" id="PTHR35007">
    <property type="entry name" value="INTEGRAL MEMBRANE PROTEIN-RELATED"/>
    <property type="match status" value="1"/>
</dbReference>
<accession>A0A931FFT7</accession>
<dbReference type="Proteomes" id="UP000657385">
    <property type="component" value="Unassembled WGS sequence"/>
</dbReference>
<keyword evidence="4 6" id="KW-1133">Transmembrane helix</keyword>
<dbReference type="Pfam" id="PF00482">
    <property type="entry name" value="T2SSF"/>
    <property type="match status" value="1"/>
</dbReference>
<keyword evidence="2" id="KW-1003">Cell membrane</keyword>
<name>A0A931FFT7_9ACTN</name>
<keyword evidence="5 6" id="KW-0472">Membrane</keyword>
<protein>
    <submittedName>
        <fullName evidence="8">Type II secretion system F family protein</fullName>
    </submittedName>
</protein>
<evidence type="ECO:0000256" key="6">
    <source>
        <dbReference type="SAM" id="Phobius"/>
    </source>
</evidence>
<dbReference type="EMBL" id="JADPRT010000009">
    <property type="protein sequence ID" value="MBF9070625.1"/>
    <property type="molecule type" value="Genomic_DNA"/>
</dbReference>
<evidence type="ECO:0000313" key="8">
    <source>
        <dbReference type="EMBL" id="MBF9070625.1"/>
    </source>
</evidence>
<dbReference type="AlphaFoldDB" id="A0A931FFT7"/>
<evidence type="ECO:0000256" key="2">
    <source>
        <dbReference type="ARBA" id="ARBA00022475"/>
    </source>
</evidence>
<keyword evidence="3 6" id="KW-0812">Transmembrane</keyword>
<proteinExistence type="predicted"/>
<evidence type="ECO:0000259" key="7">
    <source>
        <dbReference type="Pfam" id="PF00482"/>
    </source>
</evidence>
<evidence type="ECO:0000313" key="9">
    <source>
        <dbReference type="Proteomes" id="UP000657385"/>
    </source>
</evidence>
<evidence type="ECO:0000256" key="4">
    <source>
        <dbReference type="ARBA" id="ARBA00022989"/>
    </source>
</evidence>
<reference evidence="8" key="1">
    <citation type="submission" date="2020-11" db="EMBL/GenBank/DDBJ databases">
        <title>Isolation and identification of active actinomycetes.</title>
        <authorList>
            <person name="Yu B."/>
        </authorList>
    </citation>
    <scope>NUCLEOTIDE SEQUENCE</scope>
    <source>
        <strain evidence="8">NEAU-YB345</strain>
    </source>
</reference>
<feature type="domain" description="Type II secretion system protein GspF" evidence="7">
    <location>
        <begin position="104"/>
        <end position="226"/>
    </location>
</feature>
<keyword evidence="9" id="KW-1185">Reference proteome</keyword>
<feature type="transmembrane region" description="Helical" evidence="6">
    <location>
        <begin position="59"/>
        <end position="81"/>
    </location>
</feature>
<organism evidence="8 9">
    <name type="scientific">Streptacidiphilus fuscans</name>
    <dbReference type="NCBI Taxonomy" id="2789292"/>
    <lineage>
        <taxon>Bacteria</taxon>
        <taxon>Bacillati</taxon>
        <taxon>Actinomycetota</taxon>
        <taxon>Actinomycetes</taxon>
        <taxon>Kitasatosporales</taxon>
        <taxon>Streptomycetaceae</taxon>
        <taxon>Streptacidiphilus</taxon>
    </lineage>
</organism>
<evidence type="ECO:0000256" key="1">
    <source>
        <dbReference type="ARBA" id="ARBA00004651"/>
    </source>
</evidence>
<gene>
    <name evidence="8" type="ORF">I2501_21620</name>
</gene>